<keyword evidence="3" id="KW-0749">Sporulation</keyword>
<protein>
    <submittedName>
        <fullName evidence="5">Cyt2Ba</fullName>
    </submittedName>
</protein>
<dbReference type="SUPFAM" id="SSF55676">
    <property type="entry name" value="CytB endotoxin-like"/>
    <property type="match status" value="1"/>
</dbReference>
<proteinExistence type="inferred from homology"/>
<sequence>MHLNNLNNFNDLENNGEYHCSGPIIKKPFRHIALTVPSSDITNFNEIFYVEPQYIAQAIRLTNTFQGAIDPLTLNFNFEKALQIANGLPNAGVTGTINQSVIHQTIEVSVMISQIKEIIRSVLGLVINSANFWNSVVSAITNTFTNLEPQVDENWIVWRNLSATQTSYFYKILFSIQNEDTGRFMAILPIAFEITVDVQKQQLLFITIKDSARYEVKMKALTVVQALDSYNAPIIDVFNVRNYSLHRPNHNILQNLNVNPIKS</sequence>
<keyword evidence="4" id="KW-0843">Virulence</keyword>
<evidence type="ECO:0000256" key="1">
    <source>
        <dbReference type="ARBA" id="ARBA00009676"/>
    </source>
</evidence>
<comment type="similarity">
    <text evidence="1">Belongs to the cyt1/cyt2 endotoxin family.</text>
</comment>
<dbReference type="InterPro" id="IPR035918">
    <property type="entry name" value="CytB_endotoxin-like_sf"/>
</dbReference>
<organism evidence="5">
    <name type="scientific">Bacillus thuringiensis subsp. israelensis</name>
    <dbReference type="NCBI Taxonomy" id="1430"/>
    <lineage>
        <taxon>Bacteria</taxon>
        <taxon>Bacillati</taxon>
        <taxon>Bacillota</taxon>
        <taxon>Bacilli</taxon>
        <taxon>Bacillales</taxon>
        <taxon>Bacillaceae</taxon>
        <taxon>Bacillus</taxon>
        <taxon>Bacillus cereus group</taxon>
    </lineage>
</organism>
<dbReference type="EMBL" id="MT995839">
    <property type="protein sequence ID" value="QQZ01323.1"/>
    <property type="molecule type" value="Genomic_DNA"/>
</dbReference>
<dbReference type="Pfam" id="PF01338">
    <property type="entry name" value="Bac_thur_toxin"/>
    <property type="match status" value="1"/>
</dbReference>
<evidence type="ECO:0000256" key="2">
    <source>
        <dbReference type="ARBA" id="ARBA00022656"/>
    </source>
</evidence>
<gene>
    <name evidence="5" type="primary">cyt2Ba</name>
</gene>
<evidence type="ECO:0000256" key="3">
    <source>
        <dbReference type="ARBA" id="ARBA00022969"/>
    </source>
</evidence>
<dbReference type="GO" id="GO:0030435">
    <property type="term" value="P:sporulation resulting in formation of a cellular spore"/>
    <property type="evidence" value="ECO:0007669"/>
    <property type="project" value="UniProtKB-KW"/>
</dbReference>
<accession>A0A7U1GIV8</accession>
<keyword evidence="2" id="KW-0800">Toxin</keyword>
<evidence type="ECO:0000313" key="5">
    <source>
        <dbReference type="EMBL" id="QQZ01323.1"/>
    </source>
</evidence>
<dbReference type="Gene3D" id="3.40.198.10">
    <property type="entry name" value="Delta-endotoxin CytB-like"/>
    <property type="match status" value="1"/>
</dbReference>
<reference evidence="5" key="1">
    <citation type="submission" date="2020-09" db="EMBL/GenBank/DDBJ databases">
        <authorList>
            <person name="Kinkar O.U."/>
            <person name="Prashar A."/>
            <person name="Hadapad A.B."/>
            <person name="Makde R.D."/>
            <person name="Hire R.S."/>
        </authorList>
    </citation>
    <scope>NUCLEOTIDE SEQUENCE</scope>
    <source>
        <strain evidence="5">ISPC-12</strain>
    </source>
</reference>
<dbReference type="GO" id="GO:0090729">
    <property type="term" value="F:toxin activity"/>
    <property type="evidence" value="ECO:0007669"/>
    <property type="project" value="UniProtKB-KW"/>
</dbReference>
<dbReference type="GO" id="GO:0005576">
    <property type="term" value="C:extracellular region"/>
    <property type="evidence" value="ECO:0007669"/>
    <property type="project" value="InterPro"/>
</dbReference>
<evidence type="ECO:0000256" key="4">
    <source>
        <dbReference type="ARBA" id="ARBA00023026"/>
    </source>
</evidence>
<name>A0A7U1GIV8_BACTI</name>
<dbReference type="AlphaFoldDB" id="A0A7U1GIV8"/>
<dbReference type="InterPro" id="IPR001615">
    <property type="entry name" value="Endotoxin_CytB"/>
</dbReference>